<feature type="chain" id="PRO_5032648728" evidence="2">
    <location>
        <begin position="26"/>
        <end position="527"/>
    </location>
</feature>
<proteinExistence type="predicted"/>
<name>A0A852TZE9_9ACTN</name>
<dbReference type="InterPro" id="IPR013783">
    <property type="entry name" value="Ig-like_fold"/>
</dbReference>
<gene>
    <name evidence="4" type="ORF">HDA32_003273</name>
</gene>
<evidence type="ECO:0000313" key="5">
    <source>
        <dbReference type="Proteomes" id="UP000589036"/>
    </source>
</evidence>
<evidence type="ECO:0000313" key="4">
    <source>
        <dbReference type="EMBL" id="NYE48153.1"/>
    </source>
</evidence>
<dbReference type="GO" id="GO:0005975">
    <property type="term" value="P:carbohydrate metabolic process"/>
    <property type="evidence" value="ECO:0007669"/>
    <property type="project" value="UniProtKB-ARBA"/>
</dbReference>
<dbReference type="PANTHER" id="PTHR43405">
    <property type="entry name" value="GLYCOSYL HYDROLASE DIGH"/>
    <property type="match status" value="1"/>
</dbReference>
<dbReference type="RefSeq" id="WP_179643990.1">
    <property type="nucleotide sequence ID" value="NZ_BAAAYY010000016.1"/>
</dbReference>
<dbReference type="AlphaFoldDB" id="A0A852TZE9"/>
<feature type="domain" description="Glycosyl hydrolase-like 10" evidence="3">
    <location>
        <begin position="49"/>
        <end position="360"/>
    </location>
</feature>
<dbReference type="InterPro" id="IPR003790">
    <property type="entry name" value="GHL10"/>
</dbReference>
<keyword evidence="5" id="KW-1185">Reference proteome</keyword>
<dbReference type="EMBL" id="JACCCC010000001">
    <property type="protein sequence ID" value="NYE48153.1"/>
    <property type="molecule type" value="Genomic_DNA"/>
</dbReference>
<evidence type="ECO:0000256" key="2">
    <source>
        <dbReference type="SAM" id="SignalP"/>
    </source>
</evidence>
<feature type="signal peptide" evidence="2">
    <location>
        <begin position="1"/>
        <end position="25"/>
    </location>
</feature>
<evidence type="ECO:0000256" key="1">
    <source>
        <dbReference type="ARBA" id="ARBA00022729"/>
    </source>
</evidence>
<dbReference type="Gene3D" id="3.20.20.80">
    <property type="entry name" value="Glycosidases"/>
    <property type="match status" value="1"/>
</dbReference>
<organism evidence="4 5">
    <name type="scientific">Spinactinospora alkalitolerans</name>
    <dbReference type="NCBI Taxonomy" id="687207"/>
    <lineage>
        <taxon>Bacteria</taxon>
        <taxon>Bacillati</taxon>
        <taxon>Actinomycetota</taxon>
        <taxon>Actinomycetes</taxon>
        <taxon>Streptosporangiales</taxon>
        <taxon>Nocardiopsidaceae</taxon>
        <taxon>Spinactinospora</taxon>
    </lineage>
</organism>
<comment type="caution">
    <text evidence="4">The sequence shown here is derived from an EMBL/GenBank/DDBJ whole genome shotgun (WGS) entry which is preliminary data.</text>
</comment>
<dbReference type="Gene3D" id="2.60.40.10">
    <property type="entry name" value="Immunoglobulins"/>
    <property type="match status" value="1"/>
</dbReference>
<dbReference type="Pfam" id="PF02638">
    <property type="entry name" value="GHL10"/>
    <property type="match status" value="1"/>
</dbReference>
<sequence length="527" mass="58582">MLRALSGALAALLAGSLVTAPPARAASAEAPESAPERCAPDRGMPDKRQMRAVWIAGVVNIDWPSAKGLDVQTQKAELTRLYDEAVAHGLNAVFVQIRPTADAFWPSPYEPWSEWLTGRQGADPGYDPLEFAIAEAHKRNLEFHGWFNPYRVAMHGDPGRLVRDHPARRNPDWTFEYGGRLYYDPGIPEARSFVQDAMMHAVENYDMDGVHFDDYFYPYPVSGEAIPDRDTYAAHGGGFDDIGDWRRNNVNLLVKEMGERIEAVKPHVKFGISPFGIWRNADSDPRGSDTGGLESYDDIYADSRKWVREGWLDYINPQVYWEIGLKVADYAELVPWWADVVEGTGVHLYIGQAAYKVGNPGAWSDPRELSRHLTFNRDHPEVDGDVYFSATPLRTNAAGAMRIVTEDHYAHPALVPVKDDLGGSAPPAPVITGAARTDGGTELRIRARPGDEPTYYAVYRFDGAPDPRRQLCGLGDPRTMVGTVRVDGTVTSFTDTGADASDPHTYYVTALDRLHHESRPSPPRHLR</sequence>
<dbReference type="InterPro" id="IPR052177">
    <property type="entry name" value="Divisome_Glycosyl_Hydrolase"/>
</dbReference>
<reference evidence="4 5" key="1">
    <citation type="submission" date="2020-07" db="EMBL/GenBank/DDBJ databases">
        <title>Sequencing the genomes of 1000 actinobacteria strains.</title>
        <authorList>
            <person name="Klenk H.-P."/>
        </authorList>
    </citation>
    <scope>NUCLEOTIDE SEQUENCE [LARGE SCALE GENOMIC DNA]</scope>
    <source>
        <strain evidence="4 5">CXB654</strain>
    </source>
</reference>
<dbReference type="InterPro" id="IPR017853">
    <property type="entry name" value="GH"/>
</dbReference>
<dbReference type="SUPFAM" id="SSF51445">
    <property type="entry name" value="(Trans)glycosidases"/>
    <property type="match status" value="1"/>
</dbReference>
<keyword evidence="1 2" id="KW-0732">Signal</keyword>
<keyword evidence="4" id="KW-0449">Lipoprotein</keyword>
<accession>A0A852TZE9</accession>
<evidence type="ECO:0000259" key="3">
    <source>
        <dbReference type="Pfam" id="PF02638"/>
    </source>
</evidence>
<dbReference type="Proteomes" id="UP000589036">
    <property type="component" value="Unassembled WGS sequence"/>
</dbReference>
<protein>
    <submittedName>
        <fullName evidence="4">Uncharacterized lipoprotein YddW (UPF0748 family)</fullName>
    </submittedName>
</protein>
<dbReference type="PANTHER" id="PTHR43405:SF1">
    <property type="entry name" value="GLYCOSYL HYDROLASE DIGH"/>
    <property type="match status" value="1"/>
</dbReference>